<keyword evidence="1" id="KW-1133">Transmembrane helix</keyword>
<dbReference type="RefSeq" id="WP_156610413.1">
    <property type="nucleotide sequence ID" value="NZ_WPCU01000007.1"/>
</dbReference>
<proteinExistence type="predicted"/>
<dbReference type="Pfam" id="PF25547">
    <property type="entry name" value="WXG100_2"/>
    <property type="match status" value="1"/>
</dbReference>
<dbReference type="InterPro" id="IPR057746">
    <property type="entry name" value="CpnT-like_N"/>
</dbReference>
<keyword evidence="4" id="KW-1185">Reference proteome</keyword>
<evidence type="ECO:0000259" key="2">
    <source>
        <dbReference type="Pfam" id="PF25547"/>
    </source>
</evidence>
<dbReference type="Proteomes" id="UP000435304">
    <property type="component" value="Unassembled WGS sequence"/>
</dbReference>
<dbReference type="AlphaFoldDB" id="A0A6A9V141"/>
<keyword evidence="1" id="KW-0472">Membrane</keyword>
<comment type="caution">
    <text evidence="3">The sequence shown here is derived from an EMBL/GenBank/DDBJ whole genome shotgun (WGS) entry which is preliminary data.</text>
</comment>
<dbReference type="EMBL" id="WPCU01000007">
    <property type="protein sequence ID" value="MVA76759.1"/>
    <property type="molecule type" value="Genomic_DNA"/>
</dbReference>
<gene>
    <name evidence="3" type="ORF">GC722_12100</name>
</gene>
<evidence type="ECO:0000313" key="3">
    <source>
        <dbReference type="EMBL" id="MVA76759.1"/>
    </source>
</evidence>
<accession>A0A6A9V141</accession>
<organism evidence="3 4">
    <name type="scientific">Auraticoccus cholistanensis</name>
    <dbReference type="NCBI Taxonomy" id="2656650"/>
    <lineage>
        <taxon>Bacteria</taxon>
        <taxon>Bacillati</taxon>
        <taxon>Actinomycetota</taxon>
        <taxon>Actinomycetes</taxon>
        <taxon>Propionibacteriales</taxon>
        <taxon>Propionibacteriaceae</taxon>
        <taxon>Auraticoccus</taxon>
    </lineage>
</organism>
<protein>
    <recommendedName>
        <fullName evidence="2">Outer membrane channel protein CpnT-like N-terminal domain-containing protein</fullName>
    </recommendedName>
</protein>
<name>A0A6A9V141_9ACTN</name>
<keyword evidence="1" id="KW-0812">Transmembrane</keyword>
<evidence type="ECO:0000256" key="1">
    <source>
        <dbReference type="SAM" id="Phobius"/>
    </source>
</evidence>
<evidence type="ECO:0000313" key="4">
    <source>
        <dbReference type="Proteomes" id="UP000435304"/>
    </source>
</evidence>
<feature type="domain" description="Outer membrane channel protein CpnT-like N-terminal" evidence="2">
    <location>
        <begin position="17"/>
        <end position="139"/>
    </location>
</feature>
<feature type="transmembrane region" description="Helical" evidence="1">
    <location>
        <begin position="97"/>
        <end position="116"/>
    </location>
</feature>
<sequence length="164" mass="16848">MGVVLPGEVSYLLNMLGFTWPNVDEAQVFEKGGEWQAFASGADATARSARSGVEAVLAENQGPAMTAFRKAVAEGEDPVQSVVQDLSAGSSVVGASMYVMAGVVIALKVTVVVQLVVLAVQIASAIAAAVPTFGSSLTLIPLFKIAAKLAIELAINLALEQLMG</sequence>
<reference evidence="3 4" key="1">
    <citation type="submission" date="2019-12" db="EMBL/GenBank/DDBJ databases">
        <title>Auraticoccus cholistani sp. nov., an actinomycete isolated from soil of Cholistan desert.</title>
        <authorList>
            <person name="Cheema M.T."/>
        </authorList>
    </citation>
    <scope>NUCLEOTIDE SEQUENCE [LARGE SCALE GENOMIC DNA]</scope>
    <source>
        <strain evidence="3 4">F435</strain>
    </source>
</reference>